<dbReference type="GO" id="GO:0005737">
    <property type="term" value="C:cytoplasm"/>
    <property type="evidence" value="ECO:0007669"/>
    <property type="project" value="InterPro"/>
</dbReference>
<sequence length="499" mass="56369">MAQQKTESKPKADAQALPPKANFSEWFTQICSPSGAGLADVRYGIGGLMVHLPPTMRITRKLYEYFETEVENRGHEPVLFPTMIKEANLVVEKEHAGFTPEVFWVESAGSKPLEERLALRPTGETQIYPMFSLWLNSYNQLPFRIYQSRHTVFRNEMSTRPFLRGREFLFFETHNCYEDHESVMAEIAADMATMNRVIWGKLSIPHLFLQRPQWDKFKGAENTYVADCIMPDGKRNQISSTHDLGQRFSKAYDIKVLNANKENEFVHQSCFGPGIWRIMAALIGIHGDDQGLILPFELAPVQLVVVPIFKTANKEKVLGHAQILADRLKQAGYRVTLDERDKSPGFKYNDWEMRGVPVRIEFGERDLEAQSVMLKVRNQKEKATLSQAELLDRLPQLVAQHDQTLRDNAQAYFADKVNSAETLEDAIRLLDEKGGFVKVPFHGIGFESEAHAKTLQEKTGGAYVCGVKFGEVETESLAGRTCIITGAAAGALVYIARSH</sequence>
<dbReference type="Gene3D" id="3.30.110.30">
    <property type="entry name" value="C-terminal domain of ProRS"/>
    <property type="match status" value="1"/>
</dbReference>
<dbReference type="Gene3D" id="3.30.930.10">
    <property type="entry name" value="Bira Bifunctional Protein, Domain 2"/>
    <property type="match status" value="1"/>
</dbReference>
<dbReference type="InterPro" id="IPR004154">
    <property type="entry name" value="Anticodon-bd"/>
</dbReference>
<evidence type="ECO:0000256" key="6">
    <source>
        <dbReference type="ARBA" id="ARBA00022917"/>
    </source>
</evidence>
<evidence type="ECO:0000256" key="7">
    <source>
        <dbReference type="ARBA" id="ARBA00023146"/>
    </source>
</evidence>
<feature type="domain" description="Aminoacyl-transfer RNA synthetases class-II family profile" evidence="8">
    <location>
        <begin position="57"/>
        <end position="295"/>
    </location>
</feature>
<dbReference type="PANTHER" id="PTHR43382:SF2">
    <property type="entry name" value="BIFUNCTIONAL GLUTAMATE_PROLINE--TRNA LIGASE"/>
    <property type="match status" value="1"/>
</dbReference>
<evidence type="ECO:0000256" key="1">
    <source>
        <dbReference type="ARBA" id="ARBA00012831"/>
    </source>
</evidence>
<protein>
    <recommendedName>
        <fullName evidence="1">proline--tRNA ligase</fullName>
        <ecNumber evidence="1">6.1.1.15</ecNumber>
    </recommendedName>
</protein>
<dbReference type="InterPro" id="IPR002314">
    <property type="entry name" value="aa-tRNA-synt_IIb"/>
</dbReference>
<evidence type="ECO:0000256" key="4">
    <source>
        <dbReference type="ARBA" id="ARBA00022741"/>
    </source>
</evidence>
<dbReference type="AlphaFoldDB" id="A0A1F6GUT8"/>
<dbReference type="Pfam" id="PF03129">
    <property type="entry name" value="HGTP_anticodon"/>
    <property type="match status" value="1"/>
</dbReference>
<comment type="caution">
    <text evidence="9">The sequence shown here is derived from an EMBL/GenBank/DDBJ whole genome shotgun (WGS) entry which is preliminary data.</text>
</comment>
<dbReference type="SUPFAM" id="SSF64586">
    <property type="entry name" value="C-terminal domain of ProRS"/>
    <property type="match status" value="1"/>
</dbReference>
<organism evidence="9 10">
    <name type="scientific">Candidatus Lambdaproteobacteria bacterium RIFOXYD2_FULL_56_26</name>
    <dbReference type="NCBI Taxonomy" id="1817773"/>
    <lineage>
        <taxon>Bacteria</taxon>
        <taxon>Pseudomonadati</taxon>
        <taxon>Pseudomonadota</taxon>
        <taxon>Candidatus Lambdaproteobacteria</taxon>
    </lineage>
</organism>
<keyword evidence="4" id="KW-0547">Nucleotide-binding</keyword>
<gene>
    <name evidence="9" type="ORF">A2557_05015</name>
</gene>
<dbReference type="GO" id="GO:0005524">
    <property type="term" value="F:ATP binding"/>
    <property type="evidence" value="ECO:0007669"/>
    <property type="project" value="UniProtKB-KW"/>
</dbReference>
<keyword evidence="6" id="KW-0648">Protein biosynthesis</keyword>
<dbReference type="InterPro" id="IPR017449">
    <property type="entry name" value="Pro-tRNA_synth_II"/>
</dbReference>
<evidence type="ECO:0000313" key="9">
    <source>
        <dbReference type="EMBL" id="OGH01935.1"/>
    </source>
</evidence>
<keyword evidence="3" id="KW-0436">Ligase</keyword>
<dbReference type="PROSITE" id="PS50862">
    <property type="entry name" value="AA_TRNA_LIGASE_II"/>
    <property type="match status" value="1"/>
</dbReference>
<keyword evidence="7" id="KW-0030">Aminoacyl-tRNA synthetase</keyword>
<dbReference type="GO" id="GO:0006433">
    <property type="term" value="P:prolyl-tRNA aminoacylation"/>
    <property type="evidence" value="ECO:0007669"/>
    <property type="project" value="InterPro"/>
</dbReference>
<evidence type="ECO:0000256" key="3">
    <source>
        <dbReference type="ARBA" id="ARBA00022598"/>
    </source>
</evidence>
<evidence type="ECO:0000259" key="8">
    <source>
        <dbReference type="PROSITE" id="PS50862"/>
    </source>
</evidence>
<dbReference type="SUPFAM" id="SSF52954">
    <property type="entry name" value="Class II aaRS ABD-related"/>
    <property type="match status" value="1"/>
</dbReference>
<dbReference type="EMBL" id="MFNF01000027">
    <property type="protein sequence ID" value="OGH01935.1"/>
    <property type="molecule type" value="Genomic_DNA"/>
</dbReference>
<evidence type="ECO:0000313" key="10">
    <source>
        <dbReference type="Proteomes" id="UP000177583"/>
    </source>
</evidence>
<evidence type="ECO:0000256" key="2">
    <source>
        <dbReference type="ARBA" id="ARBA00022490"/>
    </source>
</evidence>
<dbReference type="Proteomes" id="UP000177583">
    <property type="component" value="Unassembled WGS sequence"/>
</dbReference>
<accession>A0A1F6GUT8</accession>
<dbReference type="Pfam" id="PF00587">
    <property type="entry name" value="tRNA-synt_2b"/>
    <property type="match status" value="1"/>
</dbReference>
<dbReference type="InterPro" id="IPR006195">
    <property type="entry name" value="aa-tRNA-synth_II"/>
</dbReference>
<dbReference type="GO" id="GO:0004827">
    <property type="term" value="F:proline-tRNA ligase activity"/>
    <property type="evidence" value="ECO:0007669"/>
    <property type="project" value="UniProtKB-EC"/>
</dbReference>
<keyword evidence="5" id="KW-0067">ATP-binding</keyword>
<evidence type="ECO:0000256" key="5">
    <source>
        <dbReference type="ARBA" id="ARBA00022840"/>
    </source>
</evidence>
<name>A0A1F6GUT8_9PROT</name>
<dbReference type="EC" id="6.1.1.15" evidence="1"/>
<dbReference type="SUPFAM" id="SSF55681">
    <property type="entry name" value="Class II aaRS and biotin synthetases"/>
    <property type="match status" value="1"/>
</dbReference>
<dbReference type="Gene3D" id="3.40.50.800">
    <property type="entry name" value="Anticodon-binding domain"/>
    <property type="match status" value="1"/>
</dbReference>
<dbReference type="GO" id="GO:0017101">
    <property type="term" value="C:aminoacyl-tRNA synthetase multienzyme complex"/>
    <property type="evidence" value="ECO:0007669"/>
    <property type="project" value="TreeGrafter"/>
</dbReference>
<dbReference type="InterPro" id="IPR036621">
    <property type="entry name" value="Anticodon-bd_dom_sf"/>
</dbReference>
<dbReference type="InterPro" id="IPR004499">
    <property type="entry name" value="Pro-tRNA-ligase_IIa_arc-type"/>
</dbReference>
<dbReference type="PANTHER" id="PTHR43382">
    <property type="entry name" value="PROLYL-TRNA SYNTHETASE"/>
    <property type="match status" value="1"/>
</dbReference>
<reference evidence="9 10" key="1">
    <citation type="journal article" date="2016" name="Nat. Commun.">
        <title>Thousands of microbial genomes shed light on interconnected biogeochemical processes in an aquifer system.</title>
        <authorList>
            <person name="Anantharaman K."/>
            <person name="Brown C.T."/>
            <person name="Hug L.A."/>
            <person name="Sharon I."/>
            <person name="Castelle C.J."/>
            <person name="Probst A.J."/>
            <person name="Thomas B.C."/>
            <person name="Singh A."/>
            <person name="Wilkins M.J."/>
            <person name="Karaoz U."/>
            <person name="Brodie E.L."/>
            <person name="Williams K.H."/>
            <person name="Hubbard S.S."/>
            <person name="Banfield J.F."/>
        </authorList>
    </citation>
    <scope>NUCLEOTIDE SEQUENCE [LARGE SCALE GENOMIC DNA]</scope>
</reference>
<dbReference type="InterPro" id="IPR045864">
    <property type="entry name" value="aa-tRNA-synth_II/BPL/LPL"/>
</dbReference>
<proteinExistence type="predicted"/>
<keyword evidence="2" id="KW-0963">Cytoplasm</keyword>